<dbReference type="GO" id="GO:0004222">
    <property type="term" value="F:metalloendopeptidase activity"/>
    <property type="evidence" value="ECO:0007669"/>
    <property type="project" value="InterPro"/>
</dbReference>
<accession>A0A1E7F235</accession>
<evidence type="ECO:0000256" key="3">
    <source>
        <dbReference type="ARBA" id="ARBA00022801"/>
    </source>
</evidence>
<evidence type="ECO:0000256" key="1">
    <source>
        <dbReference type="ARBA" id="ARBA00022670"/>
    </source>
</evidence>
<evidence type="ECO:0000256" key="2">
    <source>
        <dbReference type="ARBA" id="ARBA00022723"/>
    </source>
</evidence>
<dbReference type="InterPro" id="IPR051156">
    <property type="entry name" value="Mito/Outer_Membr_Metalloprot"/>
</dbReference>
<evidence type="ECO:0000313" key="8">
    <source>
        <dbReference type="EMBL" id="OEU12281.1"/>
    </source>
</evidence>
<dbReference type="Proteomes" id="UP000095751">
    <property type="component" value="Unassembled WGS sequence"/>
</dbReference>
<keyword evidence="5 6" id="KW-0482">Metalloprotease</keyword>
<comment type="similarity">
    <text evidence="6">Belongs to the peptidase M48 family.</text>
</comment>
<evidence type="ECO:0000313" key="9">
    <source>
        <dbReference type="Proteomes" id="UP000095751"/>
    </source>
</evidence>
<reference evidence="8 9" key="1">
    <citation type="submission" date="2016-09" db="EMBL/GenBank/DDBJ databases">
        <title>Extensive genetic diversity and differential bi-allelic expression allows diatom success in the polar Southern Ocean.</title>
        <authorList>
            <consortium name="DOE Joint Genome Institute"/>
            <person name="Mock T."/>
            <person name="Otillar R.P."/>
            <person name="Strauss J."/>
            <person name="Dupont C."/>
            <person name="Frickenhaus S."/>
            <person name="Maumus F."/>
            <person name="Mcmullan M."/>
            <person name="Sanges R."/>
            <person name="Schmutz J."/>
            <person name="Toseland A."/>
            <person name="Valas R."/>
            <person name="Veluchamy A."/>
            <person name="Ward B.J."/>
            <person name="Allen A."/>
            <person name="Barry K."/>
            <person name="Falciatore A."/>
            <person name="Ferrante M."/>
            <person name="Fortunato A.E."/>
            <person name="Gloeckner G."/>
            <person name="Gruber A."/>
            <person name="Hipkin R."/>
            <person name="Janech M."/>
            <person name="Kroth P."/>
            <person name="Leese F."/>
            <person name="Lindquist E."/>
            <person name="Lyon B.R."/>
            <person name="Martin J."/>
            <person name="Mayer C."/>
            <person name="Parker M."/>
            <person name="Quesneville H."/>
            <person name="Raymond J."/>
            <person name="Uhlig C."/>
            <person name="Valentin K.U."/>
            <person name="Worden A.Z."/>
            <person name="Armbrust E.V."/>
            <person name="Bowler C."/>
            <person name="Green B."/>
            <person name="Moulton V."/>
            <person name="Van Oosterhout C."/>
            <person name="Grigoriev I."/>
        </authorList>
    </citation>
    <scope>NUCLEOTIDE SEQUENCE [LARGE SCALE GENOMIC DNA]</scope>
    <source>
        <strain evidence="8 9">CCMP1102</strain>
    </source>
</reference>
<proteinExistence type="inferred from homology"/>
<dbReference type="EMBL" id="KV784365">
    <property type="protein sequence ID" value="OEU12281.1"/>
    <property type="molecule type" value="Genomic_DNA"/>
</dbReference>
<feature type="non-terminal residue" evidence="8">
    <location>
        <position position="1"/>
    </location>
</feature>
<feature type="domain" description="Peptidase M48" evidence="7">
    <location>
        <begin position="122"/>
        <end position="291"/>
    </location>
</feature>
<dbReference type="KEGG" id="fcy:FRACYDRAFT_191546"/>
<evidence type="ECO:0000256" key="4">
    <source>
        <dbReference type="ARBA" id="ARBA00022833"/>
    </source>
</evidence>
<dbReference type="AlphaFoldDB" id="A0A1E7F235"/>
<keyword evidence="1 6" id="KW-0645">Protease</keyword>
<dbReference type="Gene3D" id="3.30.2010.10">
    <property type="entry name" value="Metalloproteases ('zincins'), catalytic domain"/>
    <property type="match status" value="1"/>
</dbReference>
<dbReference type="GO" id="GO:0051603">
    <property type="term" value="P:proteolysis involved in protein catabolic process"/>
    <property type="evidence" value="ECO:0007669"/>
    <property type="project" value="TreeGrafter"/>
</dbReference>
<evidence type="ECO:0000256" key="6">
    <source>
        <dbReference type="RuleBase" id="RU003983"/>
    </source>
</evidence>
<keyword evidence="4 6" id="KW-0862">Zinc</keyword>
<comment type="cofactor">
    <cofactor evidence="6">
        <name>Zn(2+)</name>
        <dbReference type="ChEBI" id="CHEBI:29105"/>
    </cofactor>
    <text evidence="6">Binds 1 zinc ion per subunit.</text>
</comment>
<dbReference type="PANTHER" id="PTHR22726">
    <property type="entry name" value="METALLOENDOPEPTIDASE OMA1"/>
    <property type="match status" value="1"/>
</dbReference>
<dbReference type="GO" id="GO:0046872">
    <property type="term" value="F:metal ion binding"/>
    <property type="evidence" value="ECO:0007669"/>
    <property type="project" value="UniProtKB-KW"/>
</dbReference>
<keyword evidence="9" id="KW-1185">Reference proteome</keyword>
<dbReference type="Pfam" id="PF01435">
    <property type="entry name" value="Peptidase_M48"/>
    <property type="match status" value="1"/>
</dbReference>
<dbReference type="OrthoDB" id="7464992at2759"/>
<protein>
    <submittedName>
        <fullName evidence="8">Peptidase_M48-domain-containing protein</fullName>
    </submittedName>
</protein>
<evidence type="ECO:0000259" key="7">
    <source>
        <dbReference type="Pfam" id="PF01435"/>
    </source>
</evidence>
<dbReference type="PANTHER" id="PTHR22726:SF1">
    <property type="entry name" value="METALLOENDOPEPTIDASE OMA1, MITOCHONDRIAL"/>
    <property type="match status" value="1"/>
</dbReference>
<keyword evidence="3 6" id="KW-0378">Hydrolase</keyword>
<dbReference type="InParanoid" id="A0A1E7F235"/>
<dbReference type="CDD" id="cd07331">
    <property type="entry name" value="M48C_Oma1_like"/>
    <property type="match status" value="1"/>
</dbReference>
<gene>
    <name evidence="8" type="ORF">FRACYDRAFT_191546</name>
</gene>
<dbReference type="InterPro" id="IPR001915">
    <property type="entry name" value="Peptidase_M48"/>
</dbReference>
<organism evidence="8 9">
    <name type="scientific">Fragilariopsis cylindrus CCMP1102</name>
    <dbReference type="NCBI Taxonomy" id="635003"/>
    <lineage>
        <taxon>Eukaryota</taxon>
        <taxon>Sar</taxon>
        <taxon>Stramenopiles</taxon>
        <taxon>Ochrophyta</taxon>
        <taxon>Bacillariophyta</taxon>
        <taxon>Bacillariophyceae</taxon>
        <taxon>Bacillariophycidae</taxon>
        <taxon>Bacillariales</taxon>
        <taxon>Bacillariaceae</taxon>
        <taxon>Fragilariopsis</taxon>
    </lineage>
</organism>
<name>A0A1E7F235_9STRA</name>
<keyword evidence="2" id="KW-0479">Metal-binding</keyword>
<evidence type="ECO:0000256" key="5">
    <source>
        <dbReference type="ARBA" id="ARBA00023049"/>
    </source>
</evidence>
<sequence length="322" mass="36647">RNPLKIQQGTFEALLMEFEVESDDEVEIVTERGVRSRFDTPLHGNKSKDPRAERIKNVGREILRSTQKYVRKNLEEAIERAKERIMKDELYVKDKVLARKLSEDSEVTLWVAALEHVEGFSLEGIESWSFVLISSPIPNAFVSEMLPQKIFVTTGLFDEFVRNDDELAMILGHEVSHLIKGHFSEASVFESIVRGVEILVLMLDPTEGLLSLGLVSFLSSSREALVAAFSRGHETEADELGCRLAAMSCYDTKRGIEVFRKMQTAAVVNGTASKQNMMSSHPPSQERYDNLLMLAEYQNYSEYSYCNTLRKRIARSFSQKDY</sequence>
<dbReference type="GO" id="GO:0016020">
    <property type="term" value="C:membrane"/>
    <property type="evidence" value="ECO:0007669"/>
    <property type="project" value="TreeGrafter"/>
</dbReference>